<comment type="caution">
    <text evidence="4">The sequence shown here is derived from an EMBL/GenBank/DDBJ whole genome shotgun (WGS) entry which is preliminary data.</text>
</comment>
<dbReference type="InterPro" id="IPR012340">
    <property type="entry name" value="NA-bd_OB-fold"/>
</dbReference>
<keyword evidence="2" id="KW-0472">Membrane</keyword>
<dbReference type="RefSeq" id="WP_343923020.1">
    <property type="nucleotide sequence ID" value="NZ_BAAAKW010000016.1"/>
</dbReference>
<proteinExistence type="predicted"/>
<feature type="compositionally biased region" description="Basic residues" evidence="1">
    <location>
        <begin position="173"/>
        <end position="187"/>
    </location>
</feature>
<feature type="transmembrane region" description="Helical" evidence="2">
    <location>
        <begin position="12"/>
        <end position="41"/>
    </location>
</feature>
<sequence>MLIDLTEYLWILWLALVVLFIVIEVLTLEFTFLMIAAGTLLGGLGANLLGWPWWLQIALAATLSGLLIFTIRPVLLMNLEKGSDPAKSNVDALYELGGRVTGAFVNGVGEVKLDNGETWTARIDDLSAASAIPVGKRVAVAAIEGAIAVVIPEPAAAVPPKDPTPPASEPRTAKPRATRKSPRKEEK</sequence>
<name>A0ABN1VFV2_9MICO</name>
<evidence type="ECO:0000256" key="2">
    <source>
        <dbReference type="SAM" id="Phobius"/>
    </source>
</evidence>
<protein>
    <recommendedName>
        <fullName evidence="3">NfeD-like C-terminal domain-containing protein</fullName>
    </recommendedName>
</protein>
<accession>A0ABN1VFV2</accession>
<feature type="transmembrane region" description="Helical" evidence="2">
    <location>
        <begin position="53"/>
        <end position="71"/>
    </location>
</feature>
<dbReference type="EMBL" id="BAAAKW010000016">
    <property type="protein sequence ID" value="GAA1209618.1"/>
    <property type="molecule type" value="Genomic_DNA"/>
</dbReference>
<organism evidence="4 5">
    <name type="scientific">Rhodoglobus aureus</name>
    <dbReference type="NCBI Taxonomy" id="191497"/>
    <lineage>
        <taxon>Bacteria</taxon>
        <taxon>Bacillati</taxon>
        <taxon>Actinomycetota</taxon>
        <taxon>Actinomycetes</taxon>
        <taxon>Micrococcales</taxon>
        <taxon>Microbacteriaceae</taxon>
        <taxon>Rhodoglobus</taxon>
    </lineage>
</organism>
<dbReference type="Proteomes" id="UP001500943">
    <property type="component" value="Unassembled WGS sequence"/>
</dbReference>
<reference evidence="4 5" key="1">
    <citation type="journal article" date="2019" name="Int. J. Syst. Evol. Microbiol.">
        <title>The Global Catalogue of Microorganisms (GCM) 10K type strain sequencing project: providing services to taxonomists for standard genome sequencing and annotation.</title>
        <authorList>
            <consortium name="The Broad Institute Genomics Platform"/>
            <consortium name="The Broad Institute Genome Sequencing Center for Infectious Disease"/>
            <person name="Wu L."/>
            <person name="Ma J."/>
        </authorList>
    </citation>
    <scope>NUCLEOTIDE SEQUENCE [LARGE SCALE GENOMIC DNA]</scope>
    <source>
        <strain evidence="4 5">JCM 12762</strain>
    </source>
</reference>
<feature type="domain" description="NfeD-like C-terminal" evidence="3">
    <location>
        <begin position="97"/>
        <end position="150"/>
    </location>
</feature>
<evidence type="ECO:0000259" key="3">
    <source>
        <dbReference type="Pfam" id="PF01957"/>
    </source>
</evidence>
<keyword evidence="2" id="KW-0812">Transmembrane</keyword>
<feature type="region of interest" description="Disordered" evidence="1">
    <location>
        <begin position="154"/>
        <end position="187"/>
    </location>
</feature>
<dbReference type="Pfam" id="PF01957">
    <property type="entry name" value="NfeD"/>
    <property type="match status" value="1"/>
</dbReference>
<dbReference type="Gene3D" id="2.40.50.140">
    <property type="entry name" value="Nucleic acid-binding proteins"/>
    <property type="match status" value="1"/>
</dbReference>
<evidence type="ECO:0000256" key="1">
    <source>
        <dbReference type="SAM" id="MobiDB-lite"/>
    </source>
</evidence>
<gene>
    <name evidence="4" type="ORF">GCM10009655_05840</name>
</gene>
<evidence type="ECO:0000313" key="5">
    <source>
        <dbReference type="Proteomes" id="UP001500943"/>
    </source>
</evidence>
<evidence type="ECO:0000313" key="4">
    <source>
        <dbReference type="EMBL" id="GAA1209618.1"/>
    </source>
</evidence>
<keyword evidence="5" id="KW-1185">Reference proteome</keyword>
<dbReference type="InterPro" id="IPR002810">
    <property type="entry name" value="NfeD-like_C"/>
</dbReference>
<keyword evidence="2" id="KW-1133">Transmembrane helix</keyword>